<dbReference type="GO" id="GO:0005886">
    <property type="term" value="C:plasma membrane"/>
    <property type="evidence" value="ECO:0007669"/>
    <property type="project" value="TreeGrafter"/>
</dbReference>
<dbReference type="EMBL" id="CAJHNH020000411">
    <property type="protein sequence ID" value="CAG5117471.1"/>
    <property type="molecule type" value="Genomic_DNA"/>
</dbReference>
<name>A0A8S3YQ97_9EUPU</name>
<evidence type="ECO:0000313" key="3">
    <source>
        <dbReference type="Proteomes" id="UP000678393"/>
    </source>
</evidence>
<organism evidence="2 3">
    <name type="scientific">Candidula unifasciata</name>
    <dbReference type="NCBI Taxonomy" id="100452"/>
    <lineage>
        <taxon>Eukaryota</taxon>
        <taxon>Metazoa</taxon>
        <taxon>Spiralia</taxon>
        <taxon>Lophotrochozoa</taxon>
        <taxon>Mollusca</taxon>
        <taxon>Gastropoda</taxon>
        <taxon>Heterobranchia</taxon>
        <taxon>Euthyneura</taxon>
        <taxon>Panpulmonata</taxon>
        <taxon>Eupulmonata</taxon>
        <taxon>Stylommatophora</taxon>
        <taxon>Helicina</taxon>
        <taxon>Helicoidea</taxon>
        <taxon>Geomitridae</taxon>
        <taxon>Candidula</taxon>
    </lineage>
</organism>
<evidence type="ECO:0000313" key="2">
    <source>
        <dbReference type="EMBL" id="CAG5117471.1"/>
    </source>
</evidence>
<feature type="region of interest" description="Disordered" evidence="1">
    <location>
        <begin position="1"/>
        <end position="53"/>
    </location>
</feature>
<dbReference type="InterPro" id="IPR023610">
    <property type="entry name" value="PInositol-4/5-P-5/4-kinase"/>
</dbReference>
<proteinExistence type="predicted"/>
<evidence type="ECO:0000256" key="1">
    <source>
        <dbReference type="SAM" id="MobiDB-lite"/>
    </source>
</evidence>
<dbReference type="GO" id="GO:0046854">
    <property type="term" value="P:phosphatidylinositol phosphate biosynthetic process"/>
    <property type="evidence" value="ECO:0007669"/>
    <property type="project" value="TreeGrafter"/>
</dbReference>
<dbReference type="PANTHER" id="PTHR23086">
    <property type="entry name" value="PHOSPHATIDYLINOSITOL-4-PHOSPHATE 5-KINASE"/>
    <property type="match status" value="1"/>
</dbReference>
<dbReference type="GO" id="GO:0016308">
    <property type="term" value="F:1-phosphatidylinositol-4-phosphate 5-kinase activity"/>
    <property type="evidence" value="ECO:0007669"/>
    <property type="project" value="TreeGrafter"/>
</dbReference>
<reference evidence="2" key="1">
    <citation type="submission" date="2021-04" db="EMBL/GenBank/DDBJ databases">
        <authorList>
            <consortium name="Molecular Ecology Group"/>
        </authorList>
    </citation>
    <scope>NUCLEOTIDE SEQUENCE</scope>
</reference>
<dbReference type="PANTHER" id="PTHR23086:SF101">
    <property type="entry name" value="LP03320P-RELATED"/>
    <property type="match status" value="1"/>
</dbReference>
<gene>
    <name evidence="2" type="ORF">CUNI_LOCUS3029</name>
</gene>
<feature type="compositionally biased region" description="Polar residues" evidence="1">
    <location>
        <begin position="16"/>
        <end position="25"/>
    </location>
</feature>
<dbReference type="SUPFAM" id="SSF56104">
    <property type="entry name" value="SAICAR synthase-like"/>
    <property type="match status" value="1"/>
</dbReference>
<dbReference type="Proteomes" id="UP000678393">
    <property type="component" value="Unassembled WGS sequence"/>
</dbReference>
<accession>A0A8S3YQ97</accession>
<dbReference type="OrthoDB" id="70770at2759"/>
<sequence length="147" mass="16170">MAAAAPLPDTSLPRVSETSSAGQTNEELEVDEDSRMEGNSIGQSMRDKDRKIGHRRVDKSGIVSYKKKPTSELMAAIQLGIGQSVGGLSAKPERDVLMQDFGVVEVVFFPGEGSNLTPAHHYSDFRFKTYASCCFPILPRFVWHPAR</sequence>
<protein>
    <submittedName>
        <fullName evidence="2">Uncharacterized protein</fullName>
    </submittedName>
</protein>
<dbReference type="InterPro" id="IPR027484">
    <property type="entry name" value="PInositol-4-P-5-kinase_N"/>
</dbReference>
<keyword evidence="3" id="KW-1185">Reference proteome</keyword>
<dbReference type="AlphaFoldDB" id="A0A8S3YQ97"/>
<dbReference type="Gene3D" id="3.30.800.10">
    <property type="entry name" value="Phosphatidylinositol Phosphate Kinase II Beta"/>
    <property type="match status" value="1"/>
</dbReference>
<comment type="caution">
    <text evidence="2">The sequence shown here is derived from an EMBL/GenBank/DDBJ whole genome shotgun (WGS) entry which is preliminary data.</text>
</comment>